<reference evidence="2" key="1">
    <citation type="submission" date="2016-10" db="EMBL/GenBank/DDBJ databases">
        <authorList>
            <person name="Varghese N."/>
            <person name="Submissions S."/>
        </authorList>
    </citation>
    <scope>NUCLEOTIDE SEQUENCE [LARGE SCALE GENOMIC DNA]</scope>
    <source>
        <strain evidence="2">NLAE-zl-G277</strain>
    </source>
</reference>
<gene>
    <name evidence="1" type="ORF">SAMN05216313_11416</name>
</gene>
<dbReference type="EMBL" id="FOIM01000014">
    <property type="protein sequence ID" value="SET77308.1"/>
    <property type="molecule type" value="Genomic_DNA"/>
</dbReference>
<proteinExistence type="predicted"/>
<dbReference type="STRING" id="460384.SAMN05216313_11416"/>
<name>A0A1I0H161_9FIRM</name>
<organism evidence="1 2">
    <name type="scientific">Enterocloster lavalensis</name>
    <dbReference type="NCBI Taxonomy" id="460384"/>
    <lineage>
        <taxon>Bacteria</taxon>
        <taxon>Bacillati</taxon>
        <taxon>Bacillota</taxon>
        <taxon>Clostridia</taxon>
        <taxon>Lachnospirales</taxon>
        <taxon>Lachnospiraceae</taxon>
        <taxon>Enterocloster</taxon>
    </lineage>
</organism>
<accession>A0A1I0H161</accession>
<keyword evidence="2" id="KW-1185">Reference proteome</keyword>
<sequence>MYIKKYLGSYISGTDDRLNLVAFWEDQKREYSLIKIFSKIGLDKKNWDFHKTVEYLEFSQSNGMEIDFGFIIDRVTDLAAILLE</sequence>
<dbReference type="AlphaFoldDB" id="A0A1I0H161"/>
<protein>
    <submittedName>
        <fullName evidence="1">Immunity protein 68</fullName>
    </submittedName>
</protein>
<evidence type="ECO:0000313" key="1">
    <source>
        <dbReference type="EMBL" id="SET77308.1"/>
    </source>
</evidence>
<evidence type="ECO:0000313" key="2">
    <source>
        <dbReference type="Proteomes" id="UP000198508"/>
    </source>
</evidence>
<dbReference type="Proteomes" id="UP000198508">
    <property type="component" value="Unassembled WGS sequence"/>
</dbReference>